<sequence length="261" mass="30242">AKGNRSYRDSRNSKTTQEEVFGPRLVTNQGMDIAKEFEVAQEIFAERLSKQDEETAQKLEEMTSESTEIKTNTDMETDMTSPQTDIEGIESQTNGVGTEDHQTSDLSLADNVQLMEMDLQLEQRLAERLEEELRKNAQEKVLKDKEVQKASYSAVAKGQIREQALKEKEKQKPSYSEVTKGQKEFQKRTFDEDRQEKISKGKKRVKEAKSDMKTEEFDGRKWTKDKILAAYESLEELKELIKYKLEKKTTEIKIPEAIERK</sequence>
<feature type="region of interest" description="Disordered" evidence="2">
    <location>
        <begin position="49"/>
        <end position="104"/>
    </location>
</feature>
<feature type="region of interest" description="Disordered" evidence="2">
    <location>
        <begin position="1"/>
        <end position="23"/>
    </location>
</feature>
<accession>A0ABN7XFB5</accession>
<feature type="non-terminal residue" evidence="3">
    <location>
        <position position="1"/>
    </location>
</feature>
<dbReference type="EMBL" id="CAJVQB010127430">
    <property type="protein sequence ID" value="CAG8853670.1"/>
    <property type="molecule type" value="Genomic_DNA"/>
</dbReference>
<evidence type="ECO:0000256" key="2">
    <source>
        <dbReference type="SAM" id="MobiDB-lite"/>
    </source>
</evidence>
<protein>
    <submittedName>
        <fullName evidence="3">4771_t:CDS:1</fullName>
    </submittedName>
</protein>
<feature type="non-terminal residue" evidence="3">
    <location>
        <position position="261"/>
    </location>
</feature>
<feature type="region of interest" description="Disordered" evidence="2">
    <location>
        <begin position="164"/>
        <end position="216"/>
    </location>
</feature>
<feature type="compositionally biased region" description="Basic and acidic residues" evidence="2">
    <location>
        <begin position="207"/>
        <end position="216"/>
    </location>
</feature>
<evidence type="ECO:0000313" key="3">
    <source>
        <dbReference type="EMBL" id="CAG8853670.1"/>
    </source>
</evidence>
<evidence type="ECO:0000313" key="4">
    <source>
        <dbReference type="Proteomes" id="UP000789901"/>
    </source>
</evidence>
<feature type="compositionally biased region" description="Polar residues" evidence="2">
    <location>
        <begin position="74"/>
        <end position="96"/>
    </location>
</feature>
<keyword evidence="1" id="KW-0175">Coiled coil</keyword>
<gene>
    <name evidence="3" type="ORF">GMARGA_LOCUS42491</name>
</gene>
<dbReference type="Proteomes" id="UP000789901">
    <property type="component" value="Unassembled WGS sequence"/>
</dbReference>
<feature type="compositionally biased region" description="Basic and acidic residues" evidence="2">
    <location>
        <begin position="1"/>
        <end position="12"/>
    </location>
</feature>
<proteinExistence type="predicted"/>
<feature type="coiled-coil region" evidence="1">
    <location>
        <begin position="112"/>
        <end position="146"/>
    </location>
</feature>
<feature type="compositionally biased region" description="Basic and acidic residues" evidence="2">
    <location>
        <begin position="180"/>
        <end position="199"/>
    </location>
</feature>
<comment type="caution">
    <text evidence="3">The sequence shown here is derived from an EMBL/GenBank/DDBJ whole genome shotgun (WGS) entry which is preliminary data.</text>
</comment>
<organism evidence="3 4">
    <name type="scientific">Gigaspora margarita</name>
    <dbReference type="NCBI Taxonomy" id="4874"/>
    <lineage>
        <taxon>Eukaryota</taxon>
        <taxon>Fungi</taxon>
        <taxon>Fungi incertae sedis</taxon>
        <taxon>Mucoromycota</taxon>
        <taxon>Glomeromycotina</taxon>
        <taxon>Glomeromycetes</taxon>
        <taxon>Diversisporales</taxon>
        <taxon>Gigasporaceae</taxon>
        <taxon>Gigaspora</taxon>
    </lineage>
</organism>
<name>A0ABN7XFB5_GIGMA</name>
<evidence type="ECO:0000256" key="1">
    <source>
        <dbReference type="SAM" id="Coils"/>
    </source>
</evidence>
<feature type="compositionally biased region" description="Basic and acidic residues" evidence="2">
    <location>
        <begin position="49"/>
        <end position="73"/>
    </location>
</feature>
<reference evidence="3 4" key="1">
    <citation type="submission" date="2021-06" db="EMBL/GenBank/DDBJ databases">
        <authorList>
            <person name="Kallberg Y."/>
            <person name="Tangrot J."/>
            <person name="Rosling A."/>
        </authorList>
    </citation>
    <scope>NUCLEOTIDE SEQUENCE [LARGE SCALE GENOMIC DNA]</scope>
    <source>
        <strain evidence="3 4">120-4 pot B 10/14</strain>
    </source>
</reference>
<keyword evidence="4" id="KW-1185">Reference proteome</keyword>